<dbReference type="InterPro" id="IPR002816">
    <property type="entry name" value="TraB/PrgY/GumN_fam"/>
</dbReference>
<gene>
    <name evidence="1" type="ORF">G9Q97_17285</name>
</gene>
<keyword evidence="2" id="KW-1185">Reference proteome</keyword>
<proteinExistence type="predicted"/>
<dbReference type="Pfam" id="PF01963">
    <property type="entry name" value="TraB_PrgY_gumN"/>
    <property type="match status" value="1"/>
</dbReference>
<protein>
    <submittedName>
        <fullName evidence="1">TraB/GumN family protein</fullName>
    </submittedName>
</protein>
<comment type="caution">
    <text evidence="1">The sequence shown here is derived from an EMBL/GenBank/DDBJ whole genome shotgun (WGS) entry which is preliminary data.</text>
</comment>
<dbReference type="EMBL" id="JAANYN010000007">
    <property type="protein sequence ID" value="NHE58565.1"/>
    <property type="molecule type" value="Genomic_DNA"/>
</dbReference>
<dbReference type="RefSeq" id="WP_166149059.1">
    <property type="nucleotide sequence ID" value="NZ_JAANYN010000007.1"/>
</dbReference>
<sequence length="299" mass="34021">MEQIIKRILYFLFPLVWLTLQVGLVQGQTRINSGPVNTILFKVTTSESNNVSYLFGTHHAFGKEFFDALTNAGKALSSGEVLIKENLSIPGHTAEDIINARTGTTSWEKYLGKEDLTYIEDLFADSPTDFNKITPTEMHVFLNRHFKQQICLNKAPEDISLSLDDYIASKAVEQDIKLYGLETTTEQIALINKDVEGMPRKIHKRRLSTIIEKIRARHTSDCEETDWYAQMEIDYQLQAPCTNALMLTDRNEKWMETIVELLSKKNCFIAVGLSHLMYECGLINQLTALGYTITPMEAK</sequence>
<accession>A0ABX0HEX9</accession>
<evidence type="ECO:0000313" key="2">
    <source>
        <dbReference type="Proteomes" id="UP000649799"/>
    </source>
</evidence>
<evidence type="ECO:0000313" key="1">
    <source>
        <dbReference type="EMBL" id="NHE58565.1"/>
    </source>
</evidence>
<dbReference type="Proteomes" id="UP000649799">
    <property type="component" value="Unassembled WGS sequence"/>
</dbReference>
<name>A0ABX0HEX9_9BACT</name>
<reference evidence="1 2" key="1">
    <citation type="submission" date="2020-03" db="EMBL/GenBank/DDBJ databases">
        <title>Cyclobacterium plantarum sp. nov., a marine bacterium isolated from a coastal-marine wetland.</title>
        <authorList>
            <person name="Sanchez-Porro C."/>
            <person name="Ventosa A."/>
            <person name="Amoozegar M."/>
        </authorList>
    </citation>
    <scope>NUCLEOTIDE SEQUENCE [LARGE SCALE GENOMIC DNA]</scope>
    <source>
        <strain evidence="1 2">GBPx2</strain>
    </source>
</reference>
<organism evidence="1 2">
    <name type="scientific">Cyclobacterium plantarum</name>
    <dbReference type="NCBI Taxonomy" id="2716263"/>
    <lineage>
        <taxon>Bacteria</taxon>
        <taxon>Pseudomonadati</taxon>
        <taxon>Bacteroidota</taxon>
        <taxon>Cytophagia</taxon>
        <taxon>Cytophagales</taxon>
        <taxon>Cyclobacteriaceae</taxon>
        <taxon>Cyclobacterium</taxon>
    </lineage>
</organism>
<dbReference type="CDD" id="cd14789">
    <property type="entry name" value="Tiki"/>
    <property type="match status" value="1"/>
</dbReference>